<dbReference type="AlphaFoldDB" id="A0A9W7TZL2"/>
<comment type="caution">
    <text evidence="2">The sequence shown here is derived from an EMBL/GenBank/DDBJ whole genome shotgun (WGS) entry which is preliminary data.</text>
</comment>
<keyword evidence="1" id="KW-1133">Transmembrane helix</keyword>
<proteinExistence type="predicted"/>
<dbReference type="Pfam" id="PF03597">
    <property type="entry name" value="FixS"/>
    <property type="match status" value="1"/>
</dbReference>
<accession>A0A9W7TZL2</accession>
<dbReference type="EMBL" id="QOKW01000003">
    <property type="protein sequence ID" value="KAA0682977.1"/>
    <property type="molecule type" value="Genomic_DNA"/>
</dbReference>
<keyword evidence="1" id="KW-0472">Membrane</keyword>
<dbReference type="PANTHER" id="PTHR41532">
    <property type="entry name" value="FIXS PROTEIN"/>
    <property type="match status" value="1"/>
</dbReference>
<sequence length="55" mass="6031">MTELLYLIAIALSLGLMGLGAFLWALKSGQFDDLDGAAHRILFDDEPPRPDADKK</sequence>
<name>A0A9W7TZL2_9PROT</name>
<dbReference type="Proteomes" id="UP000480854">
    <property type="component" value="Unassembled WGS sequence"/>
</dbReference>
<dbReference type="PANTHER" id="PTHR41532:SF1">
    <property type="entry name" value="FIXS PROTEIN"/>
    <property type="match status" value="1"/>
</dbReference>
<dbReference type="InterPro" id="IPR004714">
    <property type="entry name" value="Cyt_oxidase_maturation_cbb3"/>
</dbReference>
<dbReference type="OrthoDB" id="9802763at2"/>
<gene>
    <name evidence="2" type="primary">ccoS</name>
    <name evidence="2" type="ORF">DS843_06090</name>
</gene>
<keyword evidence="3" id="KW-1185">Reference proteome</keyword>
<reference evidence="2 3" key="1">
    <citation type="submission" date="2018-07" db="EMBL/GenBank/DDBJ databases">
        <title>Genome sequence of Azospirillum sp. ATCC 49961.</title>
        <authorList>
            <person name="Sant'Anna F.H."/>
            <person name="Baldani J.I."/>
            <person name="Zilli J.E."/>
            <person name="Reis V.M."/>
            <person name="Hartmann A."/>
            <person name="Cruz L."/>
            <person name="de Souza E.M."/>
            <person name="de Oliveira Pedrosa F."/>
            <person name="Passaglia L.M.P."/>
        </authorList>
    </citation>
    <scope>NUCLEOTIDE SEQUENCE [LARGE SCALE GENOMIC DNA]</scope>
    <source>
        <strain evidence="2 3">ATCC 49961</strain>
    </source>
</reference>
<evidence type="ECO:0000313" key="3">
    <source>
        <dbReference type="Proteomes" id="UP000480854"/>
    </source>
</evidence>
<feature type="transmembrane region" description="Helical" evidence="1">
    <location>
        <begin position="6"/>
        <end position="26"/>
    </location>
</feature>
<organism evidence="2 3">
    <name type="scientific">Roseomonas genomospecies 6</name>
    <dbReference type="NCBI Taxonomy" id="214106"/>
    <lineage>
        <taxon>Bacteria</taxon>
        <taxon>Pseudomonadati</taxon>
        <taxon>Pseudomonadota</taxon>
        <taxon>Alphaproteobacteria</taxon>
        <taxon>Acetobacterales</taxon>
        <taxon>Roseomonadaceae</taxon>
        <taxon>Roseomonas</taxon>
    </lineage>
</organism>
<protein>
    <submittedName>
        <fullName evidence="2">Cbb3-type cytochrome oxidase assembly protein CcoS</fullName>
    </submittedName>
</protein>
<evidence type="ECO:0000256" key="1">
    <source>
        <dbReference type="SAM" id="Phobius"/>
    </source>
</evidence>
<keyword evidence="1" id="KW-0812">Transmembrane</keyword>
<dbReference type="NCBIfam" id="TIGR00847">
    <property type="entry name" value="ccoS"/>
    <property type="match status" value="1"/>
</dbReference>
<evidence type="ECO:0000313" key="2">
    <source>
        <dbReference type="EMBL" id="KAA0682977.1"/>
    </source>
</evidence>